<feature type="compositionally biased region" description="Acidic residues" evidence="1">
    <location>
        <begin position="172"/>
        <end position="182"/>
    </location>
</feature>
<proteinExistence type="predicted"/>
<dbReference type="EMBL" id="OZ034816">
    <property type="protein sequence ID" value="CAL1377624.1"/>
    <property type="molecule type" value="Genomic_DNA"/>
</dbReference>
<keyword evidence="3" id="KW-1185">Reference proteome</keyword>
<feature type="region of interest" description="Disordered" evidence="1">
    <location>
        <begin position="133"/>
        <end position="188"/>
    </location>
</feature>
<feature type="region of interest" description="Disordered" evidence="1">
    <location>
        <begin position="90"/>
        <end position="117"/>
    </location>
</feature>
<dbReference type="AlphaFoldDB" id="A0AAV2DVX1"/>
<dbReference type="Proteomes" id="UP001497516">
    <property type="component" value="Chromosome 3"/>
</dbReference>
<evidence type="ECO:0000313" key="2">
    <source>
        <dbReference type="EMBL" id="CAL1377624.1"/>
    </source>
</evidence>
<accession>A0AAV2DVX1</accession>
<evidence type="ECO:0000256" key="1">
    <source>
        <dbReference type="SAM" id="MobiDB-lite"/>
    </source>
</evidence>
<feature type="compositionally biased region" description="Basic and acidic residues" evidence="1">
    <location>
        <begin position="133"/>
        <end position="146"/>
    </location>
</feature>
<gene>
    <name evidence="2" type="ORF">LTRI10_LOCUS19258</name>
</gene>
<protein>
    <submittedName>
        <fullName evidence="2">Uncharacterized protein</fullName>
    </submittedName>
</protein>
<name>A0AAV2DVX1_9ROSI</name>
<sequence>MSAGGVVYQEVVINDDDAVTMMLEFLSDNGMRLAEVYVEIEAVGETHSHQYSYDDGVAGGYGWGGSSSNYKGGGYTGGYGEGDSSINYGGGSSAGWVPSEEYSQQDQPADGVQWPAWGPEWDEIENTIRAGRTSHEREDDGGDGDHVNPSGLSYPIDSSDEDSEEDLRSVSEEEDTDDNDDEATFREAPTPYYTQVLTQFLHSQNNAPDFVPMPVYNPTTDLEVAMTFSSKDAVQDVLTEEALRRNFEWKVKYSDSK</sequence>
<evidence type="ECO:0000313" key="3">
    <source>
        <dbReference type="Proteomes" id="UP001497516"/>
    </source>
</evidence>
<reference evidence="2 3" key="1">
    <citation type="submission" date="2024-04" db="EMBL/GenBank/DDBJ databases">
        <authorList>
            <person name="Fracassetti M."/>
        </authorList>
    </citation>
    <scope>NUCLEOTIDE SEQUENCE [LARGE SCALE GENOMIC DNA]</scope>
</reference>
<organism evidence="2 3">
    <name type="scientific">Linum trigynum</name>
    <dbReference type="NCBI Taxonomy" id="586398"/>
    <lineage>
        <taxon>Eukaryota</taxon>
        <taxon>Viridiplantae</taxon>
        <taxon>Streptophyta</taxon>
        <taxon>Embryophyta</taxon>
        <taxon>Tracheophyta</taxon>
        <taxon>Spermatophyta</taxon>
        <taxon>Magnoliopsida</taxon>
        <taxon>eudicotyledons</taxon>
        <taxon>Gunneridae</taxon>
        <taxon>Pentapetalae</taxon>
        <taxon>rosids</taxon>
        <taxon>fabids</taxon>
        <taxon>Malpighiales</taxon>
        <taxon>Linaceae</taxon>
        <taxon>Linum</taxon>
    </lineage>
</organism>